<dbReference type="Proteomes" id="UP000811619">
    <property type="component" value="Unassembled WGS sequence"/>
</dbReference>
<accession>A0A8K0IZK1</accession>
<feature type="compositionally biased region" description="Low complexity" evidence="1">
    <location>
        <begin position="49"/>
        <end position="59"/>
    </location>
</feature>
<proteinExistence type="predicted"/>
<evidence type="ECO:0000313" key="2">
    <source>
        <dbReference type="EMBL" id="KAG5912630.1"/>
    </source>
</evidence>
<keyword evidence="3" id="KW-1185">Reference proteome</keyword>
<dbReference type="EMBL" id="SRPY01001706">
    <property type="protein sequence ID" value="KAG5912630.1"/>
    <property type="molecule type" value="Genomic_DNA"/>
</dbReference>
<evidence type="ECO:0000256" key="1">
    <source>
        <dbReference type="SAM" id="MobiDB-lite"/>
    </source>
</evidence>
<feature type="non-terminal residue" evidence="2">
    <location>
        <position position="1"/>
    </location>
</feature>
<evidence type="ECO:0000313" key="3">
    <source>
        <dbReference type="Proteomes" id="UP000811619"/>
    </source>
</evidence>
<name>A0A8K0IZK1_9HYPO</name>
<feature type="region of interest" description="Disordered" evidence="1">
    <location>
        <begin position="49"/>
        <end position="92"/>
    </location>
</feature>
<comment type="caution">
    <text evidence="2">The sequence shown here is derived from an EMBL/GenBank/DDBJ whole genome shotgun (WGS) entry which is preliminary data.</text>
</comment>
<reference evidence="2" key="1">
    <citation type="journal article" date="2020" name="bioRxiv">
        <title>Whole genome comparisons of ergot fungi reveals the divergence and evolution of species within the genus Claviceps are the result of varying mechanisms driving genome evolution and host range expansion.</title>
        <authorList>
            <person name="Wyka S.A."/>
            <person name="Mondo S.J."/>
            <person name="Liu M."/>
            <person name="Dettman J."/>
            <person name="Nalam V."/>
            <person name="Broders K.D."/>
        </authorList>
    </citation>
    <scope>NUCLEOTIDE SEQUENCE</scope>
    <source>
        <strain evidence="2">CCC 489</strain>
    </source>
</reference>
<feature type="compositionally biased region" description="Low complexity" evidence="1">
    <location>
        <begin position="67"/>
        <end position="92"/>
    </location>
</feature>
<dbReference type="AlphaFoldDB" id="A0A8K0IZK1"/>
<protein>
    <submittedName>
        <fullName evidence="2">Uncharacterized protein</fullName>
    </submittedName>
</protein>
<sequence>MKFLILSLGVCAAAAPIPGSAPLMDIKTGDFAFPVNVLGLQTHDVSAANGNLAGNAANGNGQGHGSSNGQQSPTPMAGSARPVAAAPAAAPA</sequence>
<dbReference type="OrthoDB" id="4961512at2759"/>
<organism evidence="2 3">
    <name type="scientific">Claviceps africana</name>
    <dbReference type="NCBI Taxonomy" id="83212"/>
    <lineage>
        <taxon>Eukaryota</taxon>
        <taxon>Fungi</taxon>
        <taxon>Dikarya</taxon>
        <taxon>Ascomycota</taxon>
        <taxon>Pezizomycotina</taxon>
        <taxon>Sordariomycetes</taxon>
        <taxon>Hypocreomycetidae</taxon>
        <taxon>Hypocreales</taxon>
        <taxon>Clavicipitaceae</taxon>
        <taxon>Claviceps</taxon>
    </lineage>
</organism>
<gene>
    <name evidence="2" type="ORF">E4U42_002089</name>
</gene>